<evidence type="ECO:0000256" key="3">
    <source>
        <dbReference type="ARBA" id="ARBA00022606"/>
    </source>
</evidence>
<dbReference type="PANTHER" id="PTHR21137">
    <property type="entry name" value="ODORANT RECEPTOR"/>
    <property type="match status" value="1"/>
</dbReference>
<keyword evidence="9 10" id="KW-0807">Transducer</keyword>
<dbReference type="GO" id="GO:0004984">
    <property type="term" value="F:olfactory receptor activity"/>
    <property type="evidence" value="ECO:0007669"/>
    <property type="project" value="InterPro"/>
</dbReference>
<dbReference type="GO" id="GO:0007165">
    <property type="term" value="P:signal transduction"/>
    <property type="evidence" value="ECO:0007669"/>
    <property type="project" value="UniProtKB-KW"/>
</dbReference>
<dbReference type="GO" id="GO:0005886">
    <property type="term" value="C:plasma membrane"/>
    <property type="evidence" value="ECO:0007669"/>
    <property type="project" value="UniProtKB-SubCell"/>
</dbReference>
<evidence type="ECO:0000256" key="5">
    <source>
        <dbReference type="ARBA" id="ARBA00022725"/>
    </source>
</evidence>
<evidence type="ECO:0000256" key="9">
    <source>
        <dbReference type="ARBA" id="ARBA00023224"/>
    </source>
</evidence>
<keyword evidence="3 10" id="KW-0716">Sensory transduction</keyword>
<organism evidence="11">
    <name type="scientific">Cyrtorhinus lividipennis</name>
    <dbReference type="NCBI Taxonomy" id="1032904"/>
    <lineage>
        <taxon>Eukaryota</taxon>
        <taxon>Metazoa</taxon>
        <taxon>Ecdysozoa</taxon>
        <taxon>Arthropoda</taxon>
        <taxon>Hexapoda</taxon>
        <taxon>Insecta</taxon>
        <taxon>Pterygota</taxon>
        <taxon>Neoptera</taxon>
        <taxon>Paraneoptera</taxon>
        <taxon>Hemiptera</taxon>
        <taxon>Heteroptera</taxon>
        <taxon>Panheteroptera</taxon>
        <taxon>Cimicomorpha</taxon>
        <taxon>Miridae</taxon>
        <taxon>Orthotylini</taxon>
        <taxon>Cyrtorhinus</taxon>
    </lineage>
</organism>
<feature type="transmembrane region" description="Helical" evidence="10">
    <location>
        <begin position="208"/>
        <end position="233"/>
    </location>
</feature>
<feature type="transmembrane region" description="Helical" evidence="10">
    <location>
        <begin position="336"/>
        <end position="354"/>
    </location>
</feature>
<dbReference type="Pfam" id="PF02949">
    <property type="entry name" value="7tm_6"/>
    <property type="match status" value="1"/>
</dbReference>
<feature type="transmembrane region" description="Helical" evidence="10">
    <location>
        <begin position="45"/>
        <end position="70"/>
    </location>
</feature>
<feature type="transmembrane region" description="Helical" evidence="10">
    <location>
        <begin position="82"/>
        <end position="104"/>
    </location>
</feature>
<keyword evidence="2" id="KW-1003">Cell membrane</keyword>
<evidence type="ECO:0000256" key="7">
    <source>
        <dbReference type="ARBA" id="ARBA00023136"/>
    </source>
</evidence>
<evidence type="ECO:0000313" key="11">
    <source>
        <dbReference type="EMBL" id="AXU25099.1"/>
    </source>
</evidence>
<dbReference type="EMBL" id="MG770196">
    <property type="protein sequence ID" value="AXU25099.1"/>
    <property type="molecule type" value="mRNA"/>
</dbReference>
<keyword evidence="8 10" id="KW-0675">Receptor</keyword>
<comment type="similarity">
    <text evidence="10">Belongs to the insect chemoreceptor superfamily. Heteromeric odorant receptor channel (TC 1.A.69) family.</text>
</comment>
<dbReference type="InterPro" id="IPR004117">
    <property type="entry name" value="7tm6_olfct_rcpt"/>
</dbReference>
<keyword evidence="6 10" id="KW-1133">Transmembrane helix</keyword>
<evidence type="ECO:0000256" key="2">
    <source>
        <dbReference type="ARBA" id="ARBA00022475"/>
    </source>
</evidence>
<reference evidence="11" key="1">
    <citation type="journal article" date="2018" name="Sci. Rep.">
        <title>Identification and expression analysis of putative chemoreception genes from Cyrtorhinus lividipennis (Hemiptera: Miridae) antennal transcriptome.</title>
        <authorList>
            <person name="Wang G.Y."/>
            <person name="Zhu J.L."/>
            <person name="Zhou W.W."/>
            <person name="Liu S."/>
            <person name="Khairul Q.M."/>
            <person name="Ansari N.A."/>
            <person name="Zhu Z.R."/>
        </authorList>
    </citation>
    <scope>NUCLEOTIDE SEQUENCE</scope>
</reference>
<feature type="transmembrane region" description="Helical" evidence="10">
    <location>
        <begin position="142"/>
        <end position="162"/>
    </location>
</feature>
<reference evidence="11" key="2">
    <citation type="submission" date="2018-01" db="EMBL/GenBank/DDBJ databases">
        <authorList>
            <person name="Gaut B.S."/>
            <person name="Morton B.R."/>
            <person name="Clegg M.T."/>
            <person name="Duvall M.R."/>
        </authorList>
    </citation>
    <scope>NUCLEOTIDE SEQUENCE</scope>
</reference>
<keyword evidence="4 10" id="KW-0812">Transmembrane</keyword>
<keyword evidence="7 10" id="KW-0472">Membrane</keyword>
<evidence type="ECO:0000256" key="6">
    <source>
        <dbReference type="ARBA" id="ARBA00022989"/>
    </source>
</evidence>
<evidence type="ECO:0000256" key="4">
    <source>
        <dbReference type="ARBA" id="ARBA00022692"/>
    </source>
</evidence>
<dbReference type="GO" id="GO:0005549">
    <property type="term" value="F:odorant binding"/>
    <property type="evidence" value="ECO:0007669"/>
    <property type="project" value="InterPro"/>
</dbReference>
<dbReference type="PANTHER" id="PTHR21137:SF35">
    <property type="entry name" value="ODORANT RECEPTOR 19A-RELATED"/>
    <property type="match status" value="1"/>
</dbReference>
<keyword evidence="5 10" id="KW-0552">Olfaction</keyword>
<feature type="transmembrane region" description="Helical" evidence="10">
    <location>
        <begin position="297"/>
        <end position="316"/>
    </location>
</feature>
<evidence type="ECO:0000256" key="1">
    <source>
        <dbReference type="ARBA" id="ARBA00004651"/>
    </source>
</evidence>
<dbReference type="AlphaFoldDB" id="A0A346TI16"/>
<sequence length="435" mass="50022">MGFASWIKDARERDTEDIQDVVKKYYHRVRPVLRISLSLFNTQGYWLHFNLVYGFLVYCIVLGLEATLIFSINKFEDNVDLMIITCHHAVIGGFTLGMNTCFIYKRRNFSKMLEMMKSRLHDYKDDPVLHTTKGRALKAAEWFVHEVMSFFPILIVGFVFGVKRIFTIIFPSDVNVTETGINYLVAHPIYCPTEGFSSVFYVCEIAEVVFVIQSASAVASVCSLYVIHCIFLITELDYLRLSVANFESRVKCRLKRTDGRKMPFLKQKMQECASDCLVENIKHHHAIKKYFDQLNDMMSTTIFIGYGCGTFTMGLAMMKLFTKKENQKLDVGNTSLIGLLFMFEIVFMLVVSYFGEMITTNAHRVFEQLRFMRLDKFTGVKFRKTLLMFTIGMQKPMQLDAGGFSKCNMETFASVMNVAYSMLNIAAAAKNETDK</sequence>
<comment type="subcellular location">
    <subcellularLocation>
        <location evidence="1 10">Cell membrane</location>
        <topology evidence="1 10">Multi-pass membrane protein</topology>
    </subcellularLocation>
</comment>
<proteinExistence type="evidence at transcript level"/>
<evidence type="ECO:0000256" key="8">
    <source>
        <dbReference type="ARBA" id="ARBA00023170"/>
    </source>
</evidence>
<evidence type="ECO:0000256" key="10">
    <source>
        <dbReference type="RuleBase" id="RU351113"/>
    </source>
</evidence>
<name>A0A346TI16_9HEMI</name>
<comment type="caution">
    <text evidence="10">Lacks conserved residue(s) required for the propagation of feature annotation.</text>
</comment>
<accession>A0A346TI16</accession>
<protein>
    <recommendedName>
        <fullName evidence="10">Odorant receptor</fullName>
    </recommendedName>
</protein>